<reference evidence="2 3" key="1">
    <citation type="journal article" date="2020" name="ISME J.">
        <title>Uncovering the hidden diversity of litter-decomposition mechanisms in mushroom-forming fungi.</title>
        <authorList>
            <person name="Floudas D."/>
            <person name="Bentzer J."/>
            <person name="Ahren D."/>
            <person name="Johansson T."/>
            <person name="Persson P."/>
            <person name="Tunlid A."/>
        </authorList>
    </citation>
    <scope>NUCLEOTIDE SEQUENCE [LARGE SCALE GENOMIC DNA]</scope>
    <source>
        <strain evidence="2 3">CBS 406.79</strain>
    </source>
</reference>
<gene>
    <name evidence="2" type="ORF">D9757_000217</name>
</gene>
<comment type="caution">
    <text evidence="2">The sequence shown here is derived from an EMBL/GenBank/DDBJ whole genome shotgun (WGS) entry which is preliminary data.</text>
</comment>
<evidence type="ECO:0000313" key="2">
    <source>
        <dbReference type="EMBL" id="KAF5393898.1"/>
    </source>
</evidence>
<dbReference type="Proteomes" id="UP000518752">
    <property type="component" value="Unassembled WGS sequence"/>
</dbReference>
<dbReference type="AlphaFoldDB" id="A0A8H5I2Y4"/>
<accession>A0A8H5I2Y4</accession>
<sequence>MARMSESASCASSPDPLGKLSRDQPSQLFLLVLTLSVLSTNRMRTSGSGTATPDLGFAAVETPARRIYRHFMLRFPKIAQAIADISRAMWAKRRSGLAKFKEADLPGY</sequence>
<dbReference type="EMBL" id="JAACJN010000001">
    <property type="protein sequence ID" value="KAF5393898.1"/>
    <property type="molecule type" value="Genomic_DNA"/>
</dbReference>
<name>A0A8H5I2Y4_9AGAR</name>
<feature type="compositionally biased region" description="Polar residues" evidence="1">
    <location>
        <begin position="1"/>
        <end position="12"/>
    </location>
</feature>
<keyword evidence="3" id="KW-1185">Reference proteome</keyword>
<organism evidence="2 3">
    <name type="scientific">Collybiopsis confluens</name>
    <dbReference type="NCBI Taxonomy" id="2823264"/>
    <lineage>
        <taxon>Eukaryota</taxon>
        <taxon>Fungi</taxon>
        <taxon>Dikarya</taxon>
        <taxon>Basidiomycota</taxon>
        <taxon>Agaricomycotina</taxon>
        <taxon>Agaricomycetes</taxon>
        <taxon>Agaricomycetidae</taxon>
        <taxon>Agaricales</taxon>
        <taxon>Marasmiineae</taxon>
        <taxon>Omphalotaceae</taxon>
        <taxon>Collybiopsis</taxon>
    </lineage>
</organism>
<protein>
    <submittedName>
        <fullName evidence="2">Uncharacterized protein</fullName>
    </submittedName>
</protein>
<evidence type="ECO:0000313" key="3">
    <source>
        <dbReference type="Proteomes" id="UP000518752"/>
    </source>
</evidence>
<evidence type="ECO:0000256" key="1">
    <source>
        <dbReference type="SAM" id="MobiDB-lite"/>
    </source>
</evidence>
<proteinExistence type="predicted"/>
<feature type="region of interest" description="Disordered" evidence="1">
    <location>
        <begin position="1"/>
        <end position="20"/>
    </location>
</feature>